<feature type="transmembrane region" description="Helical" evidence="5">
    <location>
        <begin position="29"/>
        <end position="51"/>
    </location>
</feature>
<gene>
    <name evidence="6" type="ORF">ENN92_00830</name>
</gene>
<dbReference type="AlphaFoldDB" id="A0A7C1HWX7"/>
<feature type="non-terminal residue" evidence="6">
    <location>
        <position position="1"/>
    </location>
</feature>
<keyword evidence="3 5" id="KW-1133">Transmembrane helix</keyword>
<evidence type="ECO:0000256" key="2">
    <source>
        <dbReference type="ARBA" id="ARBA00022692"/>
    </source>
</evidence>
<comment type="caution">
    <text evidence="6">The sequence shown here is derived from an EMBL/GenBank/DDBJ whole genome shotgun (WGS) entry which is preliminary data.</text>
</comment>
<feature type="transmembrane region" description="Helical" evidence="5">
    <location>
        <begin position="93"/>
        <end position="112"/>
    </location>
</feature>
<evidence type="ECO:0000256" key="5">
    <source>
        <dbReference type="SAM" id="Phobius"/>
    </source>
</evidence>
<accession>A0A7C1HWX7</accession>
<evidence type="ECO:0008006" key="7">
    <source>
        <dbReference type="Google" id="ProtNLM"/>
    </source>
</evidence>
<dbReference type="Proteomes" id="UP000886066">
    <property type="component" value="Unassembled WGS sequence"/>
</dbReference>
<reference evidence="6" key="1">
    <citation type="journal article" date="2020" name="mSystems">
        <title>Genome- and Community-Level Interaction Insights into Carbon Utilization and Element Cycling Functions of Hydrothermarchaeota in Hydrothermal Sediment.</title>
        <authorList>
            <person name="Zhou Z."/>
            <person name="Liu Y."/>
            <person name="Xu W."/>
            <person name="Pan J."/>
            <person name="Luo Z.H."/>
            <person name="Li M."/>
        </authorList>
    </citation>
    <scope>NUCLEOTIDE SEQUENCE [LARGE SCALE GENOMIC DNA]</scope>
    <source>
        <strain evidence="6">SpSt-1219</strain>
    </source>
</reference>
<evidence type="ECO:0000313" key="6">
    <source>
        <dbReference type="EMBL" id="HDQ88679.1"/>
    </source>
</evidence>
<dbReference type="InterPro" id="IPR008217">
    <property type="entry name" value="Ccc1_fam"/>
</dbReference>
<dbReference type="Pfam" id="PF01988">
    <property type="entry name" value="VIT1"/>
    <property type="match status" value="1"/>
</dbReference>
<keyword evidence="2 5" id="KW-0812">Transmembrane</keyword>
<evidence type="ECO:0000256" key="4">
    <source>
        <dbReference type="ARBA" id="ARBA00023136"/>
    </source>
</evidence>
<dbReference type="GO" id="GO:0030026">
    <property type="term" value="P:intracellular manganese ion homeostasis"/>
    <property type="evidence" value="ECO:0007669"/>
    <property type="project" value="InterPro"/>
</dbReference>
<evidence type="ECO:0000256" key="3">
    <source>
        <dbReference type="ARBA" id="ARBA00022989"/>
    </source>
</evidence>
<protein>
    <recommendedName>
        <fullName evidence="7">VIT family protein</fullName>
    </recommendedName>
</protein>
<dbReference type="GO" id="GO:0005384">
    <property type="term" value="F:manganese ion transmembrane transporter activity"/>
    <property type="evidence" value="ECO:0007669"/>
    <property type="project" value="InterPro"/>
</dbReference>
<feature type="transmembrane region" description="Helical" evidence="5">
    <location>
        <begin position="124"/>
        <end position="146"/>
    </location>
</feature>
<organism evidence="6">
    <name type="scientific">candidate division WWE3 bacterium</name>
    <dbReference type="NCBI Taxonomy" id="2053526"/>
    <lineage>
        <taxon>Bacteria</taxon>
        <taxon>Katanobacteria</taxon>
    </lineage>
</organism>
<dbReference type="EMBL" id="DSDM01000048">
    <property type="protein sequence ID" value="HDQ88679.1"/>
    <property type="molecule type" value="Genomic_DNA"/>
</dbReference>
<keyword evidence="4 5" id="KW-0472">Membrane</keyword>
<name>A0A7C1HWX7_UNCKA</name>
<feature type="transmembrane region" description="Helical" evidence="5">
    <location>
        <begin position="63"/>
        <end position="87"/>
    </location>
</feature>
<evidence type="ECO:0000256" key="1">
    <source>
        <dbReference type="ARBA" id="ARBA00004127"/>
    </source>
</evidence>
<sequence length="151" mass="15883">GLGFGLTSGIITTLGTIIGLNAATQSKTAVIGGILTVALADAFSDALAIHITEESTGNHDSSYLWKATFSTFFFKMVFALSFVLPFLVLEYGLAILVCLVWATLVIGIFSFITAKKREESAIKAVLEHLIVGGLVVGATQIVGSVISEVFP</sequence>
<comment type="subcellular location">
    <subcellularLocation>
        <location evidence="1">Endomembrane system</location>
        <topology evidence="1">Multi-pass membrane protein</topology>
    </subcellularLocation>
</comment>
<proteinExistence type="predicted"/>
<dbReference type="GO" id="GO:0012505">
    <property type="term" value="C:endomembrane system"/>
    <property type="evidence" value="ECO:0007669"/>
    <property type="project" value="UniProtKB-SubCell"/>
</dbReference>